<evidence type="ECO:0000313" key="2">
    <source>
        <dbReference type="Proteomes" id="UP000218418"/>
    </source>
</evidence>
<evidence type="ECO:0008006" key="3">
    <source>
        <dbReference type="Google" id="ProtNLM"/>
    </source>
</evidence>
<protein>
    <recommendedName>
        <fullName evidence="3">Glycerate kinase</fullName>
    </recommendedName>
</protein>
<dbReference type="EMBL" id="AP018227">
    <property type="protein sequence ID" value="BAY84798.1"/>
    <property type="molecule type" value="Genomic_DNA"/>
</dbReference>
<organism evidence="1 2">
    <name type="scientific">Calothrix parasitica NIES-267</name>
    <dbReference type="NCBI Taxonomy" id="1973488"/>
    <lineage>
        <taxon>Bacteria</taxon>
        <taxon>Bacillati</taxon>
        <taxon>Cyanobacteriota</taxon>
        <taxon>Cyanophyceae</taxon>
        <taxon>Nostocales</taxon>
        <taxon>Calotrichaceae</taxon>
        <taxon>Calothrix</taxon>
    </lineage>
</organism>
<dbReference type="PANTHER" id="PTHR10285">
    <property type="entry name" value="URIDINE KINASE"/>
    <property type="match status" value="1"/>
</dbReference>
<evidence type="ECO:0000313" key="1">
    <source>
        <dbReference type="EMBL" id="BAY84798.1"/>
    </source>
</evidence>
<dbReference type="Proteomes" id="UP000218418">
    <property type="component" value="Chromosome"/>
</dbReference>
<dbReference type="InterPro" id="IPR027417">
    <property type="entry name" value="P-loop_NTPase"/>
</dbReference>
<dbReference type="Gene3D" id="3.40.50.300">
    <property type="entry name" value="P-loop containing nucleotide triphosphate hydrolases"/>
    <property type="match status" value="1"/>
</dbReference>
<accession>A0A1Z4LUP9</accession>
<gene>
    <name evidence="1" type="ORF">NIES267_42950</name>
</gene>
<dbReference type="AlphaFoldDB" id="A0A1Z4LUP9"/>
<reference evidence="1 2" key="1">
    <citation type="submission" date="2017-06" db="EMBL/GenBank/DDBJ databases">
        <title>Genome sequencing of cyanobaciteial culture collection at National Institute for Environmental Studies (NIES).</title>
        <authorList>
            <person name="Hirose Y."/>
            <person name="Shimura Y."/>
            <person name="Fujisawa T."/>
            <person name="Nakamura Y."/>
            <person name="Kawachi M."/>
        </authorList>
    </citation>
    <scope>NUCLEOTIDE SEQUENCE [LARGE SCALE GENOMIC DNA]</scope>
    <source>
        <strain evidence="1 2">NIES-267</strain>
    </source>
</reference>
<name>A0A1Z4LUP9_9CYAN</name>
<keyword evidence="2" id="KW-1185">Reference proteome</keyword>
<dbReference type="SUPFAM" id="SSF52540">
    <property type="entry name" value="P-loop containing nucleoside triphosphate hydrolases"/>
    <property type="match status" value="1"/>
</dbReference>
<sequence>MQMLTETSIKDTVPNQSLILEALEDELRAKAFHITPENAEKTIYKRWDLLKFIYPDFKELCQTDLKMEPDVMLPTLWNLWLPLATQIASRYQKLQRPFIQGILGGQGTGKTTTCKVISLILSHLKYQTLSLSIDDLYKTYEARLILQQQDPRLIWRGPPGTHDVGLGLNLLDNILQLQTRITVPRFDKSLHSGAGDRINPQIVENIDIVLFEGWFVGIHPINSAVFNAPPLPIVTEADKEFARDMNKKLHDYLPLWQRLDSLIVMYPKDYRLSLEWRKQAEHQMKAGGKTGMTDLQIEEFVNYFWKALHPELFIKPLIKSPSADLVIEINPNHSFGKVYKPS</sequence>
<proteinExistence type="predicted"/>